<dbReference type="InterPro" id="IPR016187">
    <property type="entry name" value="CTDL_fold"/>
</dbReference>
<dbReference type="SUPFAM" id="SSF56436">
    <property type="entry name" value="C-type lectin-like"/>
    <property type="match status" value="1"/>
</dbReference>
<comment type="subcellular location">
    <subcellularLocation>
        <location evidence="1">Membrane</location>
        <topology evidence="1">Single-pass type I membrane protein</topology>
    </subcellularLocation>
</comment>
<evidence type="ECO:0000256" key="1">
    <source>
        <dbReference type="ARBA" id="ARBA00004479"/>
    </source>
</evidence>
<sequence>MNVFGAKIVFLVVVVFWILPDFTASNMDMCSCYSFHGNSSSRQEARQHCNDAEGDLVSIETDVELNFIQKQLQNETTKNGDNEWWIGLEKENGKWKWLSNHTDLQIDENLLVSEGEGEAFATIAHNSSYASQFQFNVIINDTVGKGWICEYENKDCNNIRGANVCEHVLVKTTITTTTSNTYSTTNKPATTTRITSTTASTTTPPITGTTKTTSTTKPITSTTTPTTTTTSPTAAAATTKIKTTMTTSTIKSKITATPKTAKLTSAAPTTATTTAATTRRRPPFIGFLTTTASPVHECLPDLYLIIAISVSMVGLATVVSFTGLFLFVVCRKKCLKPQPSVEKIEMEEGEYENHL</sequence>
<evidence type="ECO:0000256" key="6">
    <source>
        <dbReference type="ARBA" id="ARBA00023136"/>
    </source>
</evidence>
<dbReference type="GO" id="GO:0030246">
    <property type="term" value="F:carbohydrate binding"/>
    <property type="evidence" value="ECO:0007669"/>
    <property type="project" value="UniProtKB-KW"/>
</dbReference>
<feature type="chain" id="PRO_5027940336" evidence="9">
    <location>
        <begin position="26"/>
        <end position="355"/>
    </location>
</feature>
<reference evidence="12" key="1">
    <citation type="submission" date="2025-08" db="UniProtKB">
        <authorList>
            <consortium name="RefSeq"/>
        </authorList>
    </citation>
    <scope>IDENTIFICATION</scope>
    <source>
        <tissue evidence="12">Tentacle</tissue>
    </source>
</reference>
<evidence type="ECO:0000256" key="4">
    <source>
        <dbReference type="ARBA" id="ARBA00022734"/>
    </source>
</evidence>
<feature type="signal peptide" evidence="9">
    <location>
        <begin position="1"/>
        <end position="25"/>
    </location>
</feature>
<evidence type="ECO:0000313" key="11">
    <source>
        <dbReference type="Proteomes" id="UP000515163"/>
    </source>
</evidence>
<dbReference type="Proteomes" id="UP000515163">
    <property type="component" value="Unplaced"/>
</dbReference>
<accession>A0A6P8H4L6</accession>
<dbReference type="OrthoDB" id="5989108at2759"/>
<keyword evidence="3 9" id="KW-0732">Signal</keyword>
<dbReference type="Gene3D" id="3.10.100.10">
    <property type="entry name" value="Mannose-Binding Protein A, subunit A"/>
    <property type="match status" value="1"/>
</dbReference>
<evidence type="ECO:0000256" key="2">
    <source>
        <dbReference type="ARBA" id="ARBA00022692"/>
    </source>
</evidence>
<evidence type="ECO:0000256" key="5">
    <source>
        <dbReference type="ARBA" id="ARBA00022989"/>
    </source>
</evidence>
<evidence type="ECO:0000256" key="8">
    <source>
        <dbReference type="SAM" id="Phobius"/>
    </source>
</evidence>
<feature type="region of interest" description="Disordered" evidence="7">
    <location>
        <begin position="180"/>
        <end position="235"/>
    </location>
</feature>
<evidence type="ECO:0000259" key="10">
    <source>
        <dbReference type="PROSITE" id="PS50041"/>
    </source>
</evidence>
<dbReference type="InterPro" id="IPR051505">
    <property type="entry name" value="C-type_lectin_domain"/>
</dbReference>
<keyword evidence="2 8" id="KW-0812">Transmembrane</keyword>
<gene>
    <name evidence="12" type="primary">LOC116287813</name>
</gene>
<dbReference type="CDD" id="cd00037">
    <property type="entry name" value="CLECT"/>
    <property type="match status" value="1"/>
</dbReference>
<dbReference type="KEGG" id="aten:116287813"/>
<feature type="domain" description="C-type lectin" evidence="10">
    <location>
        <begin position="32"/>
        <end position="97"/>
    </location>
</feature>
<evidence type="ECO:0000256" key="7">
    <source>
        <dbReference type="SAM" id="MobiDB-lite"/>
    </source>
</evidence>
<dbReference type="PROSITE" id="PS50041">
    <property type="entry name" value="C_TYPE_LECTIN_2"/>
    <property type="match status" value="1"/>
</dbReference>
<evidence type="ECO:0000256" key="9">
    <source>
        <dbReference type="SAM" id="SignalP"/>
    </source>
</evidence>
<dbReference type="RefSeq" id="XP_031550371.1">
    <property type="nucleotide sequence ID" value="XM_031694511.1"/>
</dbReference>
<evidence type="ECO:0000313" key="12">
    <source>
        <dbReference type="RefSeq" id="XP_031550371.1"/>
    </source>
</evidence>
<dbReference type="GeneID" id="116287813"/>
<keyword evidence="6 8" id="KW-0472">Membrane</keyword>
<name>A0A6P8H4L6_ACTTE</name>
<dbReference type="SMART" id="SM00034">
    <property type="entry name" value="CLECT"/>
    <property type="match status" value="1"/>
</dbReference>
<dbReference type="PANTHER" id="PTHR14789">
    <property type="entry name" value="CHONDROLECTIN VARIANT CHODLFDELTAE"/>
    <property type="match status" value="1"/>
</dbReference>
<dbReference type="AlphaFoldDB" id="A0A6P8H4L6"/>
<dbReference type="Pfam" id="PF00059">
    <property type="entry name" value="Lectin_C"/>
    <property type="match status" value="1"/>
</dbReference>
<dbReference type="GO" id="GO:0016020">
    <property type="term" value="C:membrane"/>
    <property type="evidence" value="ECO:0007669"/>
    <property type="project" value="UniProtKB-SubCell"/>
</dbReference>
<keyword evidence="4" id="KW-0430">Lectin</keyword>
<organism evidence="11 12">
    <name type="scientific">Actinia tenebrosa</name>
    <name type="common">Australian red waratah sea anemone</name>
    <dbReference type="NCBI Taxonomy" id="6105"/>
    <lineage>
        <taxon>Eukaryota</taxon>
        <taxon>Metazoa</taxon>
        <taxon>Cnidaria</taxon>
        <taxon>Anthozoa</taxon>
        <taxon>Hexacorallia</taxon>
        <taxon>Actiniaria</taxon>
        <taxon>Actiniidae</taxon>
        <taxon>Actinia</taxon>
    </lineage>
</organism>
<keyword evidence="5 8" id="KW-1133">Transmembrane helix</keyword>
<dbReference type="InterPro" id="IPR001304">
    <property type="entry name" value="C-type_lectin-like"/>
</dbReference>
<keyword evidence="11" id="KW-1185">Reference proteome</keyword>
<feature type="transmembrane region" description="Helical" evidence="8">
    <location>
        <begin position="302"/>
        <end position="329"/>
    </location>
</feature>
<dbReference type="InParanoid" id="A0A6P8H4L6"/>
<proteinExistence type="predicted"/>
<dbReference type="InterPro" id="IPR016186">
    <property type="entry name" value="C-type_lectin-like/link_sf"/>
</dbReference>
<protein>
    <submittedName>
        <fullName evidence="12">Uncharacterized protein LOC116287813</fullName>
    </submittedName>
</protein>
<evidence type="ECO:0000256" key="3">
    <source>
        <dbReference type="ARBA" id="ARBA00022729"/>
    </source>
</evidence>